<accession>A0A9D1F0R0</accession>
<keyword evidence="1" id="KW-0812">Transmembrane</keyword>
<keyword evidence="1" id="KW-0472">Membrane</keyword>
<comment type="caution">
    <text evidence="2">The sequence shown here is derived from an EMBL/GenBank/DDBJ whole genome shotgun (WGS) entry which is preliminary data.</text>
</comment>
<reference evidence="2" key="2">
    <citation type="journal article" date="2021" name="PeerJ">
        <title>Extensive microbial diversity within the chicken gut microbiome revealed by metagenomics and culture.</title>
        <authorList>
            <person name="Gilroy R."/>
            <person name="Ravi A."/>
            <person name="Getino M."/>
            <person name="Pursley I."/>
            <person name="Horton D.L."/>
            <person name="Alikhan N.F."/>
            <person name="Baker D."/>
            <person name="Gharbi K."/>
            <person name="Hall N."/>
            <person name="Watson M."/>
            <person name="Adriaenssens E.M."/>
            <person name="Foster-Nyarko E."/>
            <person name="Jarju S."/>
            <person name="Secka A."/>
            <person name="Antonio M."/>
            <person name="Oren A."/>
            <person name="Chaudhuri R.R."/>
            <person name="La Ragione R."/>
            <person name="Hildebrand F."/>
            <person name="Pallen M.J."/>
        </authorList>
    </citation>
    <scope>NUCLEOTIDE SEQUENCE</scope>
    <source>
        <strain evidence="2">6276</strain>
    </source>
</reference>
<dbReference type="Proteomes" id="UP000823928">
    <property type="component" value="Unassembled WGS sequence"/>
</dbReference>
<keyword evidence="1" id="KW-1133">Transmembrane helix</keyword>
<organism evidence="2 3">
    <name type="scientific">Candidatus Scatousia excrementigallinarum</name>
    <dbReference type="NCBI Taxonomy" id="2840935"/>
    <lineage>
        <taxon>Bacteria</taxon>
        <taxon>Candidatus Scatousia</taxon>
    </lineage>
</organism>
<dbReference type="EMBL" id="DVIU01000195">
    <property type="protein sequence ID" value="HIS36907.1"/>
    <property type="molecule type" value="Genomic_DNA"/>
</dbReference>
<proteinExistence type="predicted"/>
<sequence length="233" mass="26464">MPAKNKSKNDELRYYNVKKHEIVIIILMVVVFVGIILVMPWLIAAIDLLFRQIPGWGDLGADSTATFNIGVLPDFLGGAIGIIAGFIMEWQFFDKLKLLGKYNALVVLLLGEFDGIYREFSRQKVTEKLSPVKEFISDDIILNADNCAVIYNIHTFPWSKRGNIYKLLLNIYGHIEQFNVIASELVKQKNSGSKPDEEKKTRAKNLRDKIQEEIKSFFMVAGSDVNNYTGDKI</sequence>
<protein>
    <submittedName>
        <fullName evidence="2">Uncharacterized protein</fullName>
    </submittedName>
</protein>
<dbReference type="AlphaFoldDB" id="A0A9D1F0R0"/>
<evidence type="ECO:0000313" key="3">
    <source>
        <dbReference type="Proteomes" id="UP000823928"/>
    </source>
</evidence>
<name>A0A9D1F0R0_9BACT</name>
<evidence type="ECO:0000256" key="1">
    <source>
        <dbReference type="SAM" id="Phobius"/>
    </source>
</evidence>
<feature type="transmembrane region" description="Helical" evidence="1">
    <location>
        <begin position="66"/>
        <end position="88"/>
    </location>
</feature>
<reference evidence="2" key="1">
    <citation type="submission" date="2020-10" db="EMBL/GenBank/DDBJ databases">
        <authorList>
            <person name="Gilroy R."/>
        </authorList>
    </citation>
    <scope>NUCLEOTIDE SEQUENCE</scope>
    <source>
        <strain evidence="2">6276</strain>
    </source>
</reference>
<evidence type="ECO:0000313" key="2">
    <source>
        <dbReference type="EMBL" id="HIS36907.1"/>
    </source>
</evidence>
<gene>
    <name evidence="2" type="ORF">IAC10_09825</name>
</gene>
<feature type="transmembrane region" description="Helical" evidence="1">
    <location>
        <begin position="21"/>
        <end position="46"/>
    </location>
</feature>